<dbReference type="PROSITE" id="PS51257">
    <property type="entry name" value="PROKAR_LIPOPROTEIN"/>
    <property type="match status" value="1"/>
</dbReference>
<evidence type="ECO:0000313" key="5">
    <source>
        <dbReference type="Proteomes" id="UP001596156"/>
    </source>
</evidence>
<sequence>MRLASPSLPAALAGVLLLTACGTEQAARPGAGPADPPPSGSPCDERSPGGQSPGVPRTAGAPSLPGDPAGTERDGVRITGFGGGSRGCALFEVTHRGDEPFTYFVTFDFLSETGTVLDNTEKTVTAVEPGRTVAGRIPLSESASGARNVSGVRISGVRSVPADEAPSTNGPCPASGVRVYADDGDAAMGLRVVSLHLENCGPRPYALHGYPDVRLLDEDHEPVDGVRILQDGSSVASGTGADGPALPLVLEPGEGARAGLVWRNTVRAGTPVDAPYARVRARPGTDWVTVVPELDLGTTGRLGVGPWKKEEARDSATPADPPAGARPSFSGPPALS</sequence>
<keyword evidence="2" id="KW-0732">Signal</keyword>
<name>A0ABW0DEW7_STRFI</name>
<evidence type="ECO:0000256" key="1">
    <source>
        <dbReference type="SAM" id="MobiDB-lite"/>
    </source>
</evidence>
<gene>
    <name evidence="4" type="ORF">ACFPN6_25420</name>
</gene>
<accession>A0ABW0DEW7</accession>
<feature type="signal peptide" evidence="2">
    <location>
        <begin position="1"/>
        <end position="26"/>
    </location>
</feature>
<evidence type="ECO:0000313" key="4">
    <source>
        <dbReference type="EMBL" id="MFC5227851.1"/>
    </source>
</evidence>
<keyword evidence="5" id="KW-1185">Reference proteome</keyword>
<feature type="domain" description="DUF4232" evidence="3">
    <location>
        <begin position="172"/>
        <end position="307"/>
    </location>
</feature>
<dbReference type="Proteomes" id="UP001596156">
    <property type="component" value="Unassembled WGS sequence"/>
</dbReference>
<dbReference type="RefSeq" id="WP_344645168.1">
    <property type="nucleotide sequence ID" value="NZ_BAAASS010000013.1"/>
</dbReference>
<comment type="caution">
    <text evidence="4">The sequence shown here is derived from an EMBL/GenBank/DDBJ whole genome shotgun (WGS) entry which is preliminary data.</text>
</comment>
<feature type="chain" id="PRO_5045181159" evidence="2">
    <location>
        <begin position="27"/>
        <end position="336"/>
    </location>
</feature>
<protein>
    <submittedName>
        <fullName evidence="4">DUF4232 domain-containing protein</fullName>
    </submittedName>
</protein>
<proteinExistence type="predicted"/>
<evidence type="ECO:0000259" key="3">
    <source>
        <dbReference type="Pfam" id="PF14016"/>
    </source>
</evidence>
<feature type="region of interest" description="Disordered" evidence="1">
    <location>
        <begin position="25"/>
        <end position="79"/>
    </location>
</feature>
<dbReference type="EMBL" id="JBHSKL010000036">
    <property type="protein sequence ID" value="MFC5227851.1"/>
    <property type="molecule type" value="Genomic_DNA"/>
</dbReference>
<dbReference type="Pfam" id="PF14016">
    <property type="entry name" value="DUF4232"/>
    <property type="match status" value="1"/>
</dbReference>
<evidence type="ECO:0000256" key="2">
    <source>
        <dbReference type="SAM" id="SignalP"/>
    </source>
</evidence>
<reference evidence="5" key="1">
    <citation type="journal article" date="2019" name="Int. J. Syst. Evol. Microbiol.">
        <title>The Global Catalogue of Microorganisms (GCM) 10K type strain sequencing project: providing services to taxonomists for standard genome sequencing and annotation.</title>
        <authorList>
            <consortium name="The Broad Institute Genomics Platform"/>
            <consortium name="The Broad Institute Genome Sequencing Center for Infectious Disease"/>
            <person name="Wu L."/>
            <person name="Ma J."/>
        </authorList>
    </citation>
    <scope>NUCLEOTIDE SEQUENCE [LARGE SCALE GENOMIC DNA]</scope>
    <source>
        <strain evidence="5">CCM 8479</strain>
    </source>
</reference>
<dbReference type="InterPro" id="IPR025326">
    <property type="entry name" value="DUF4232"/>
</dbReference>
<organism evidence="4 5">
    <name type="scientific">Streptomyces fimbriatus</name>
    <dbReference type="NCBI Taxonomy" id="68197"/>
    <lineage>
        <taxon>Bacteria</taxon>
        <taxon>Bacillati</taxon>
        <taxon>Actinomycetota</taxon>
        <taxon>Actinomycetes</taxon>
        <taxon>Kitasatosporales</taxon>
        <taxon>Streptomycetaceae</taxon>
        <taxon>Streptomyces</taxon>
    </lineage>
</organism>
<feature type="region of interest" description="Disordered" evidence="1">
    <location>
        <begin position="299"/>
        <end position="336"/>
    </location>
</feature>